<dbReference type="PANTHER" id="PTHR12526">
    <property type="entry name" value="GLYCOSYLTRANSFERASE"/>
    <property type="match status" value="1"/>
</dbReference>
<gene>
    <name evidence="1" type="ordered locus">Caka_1984</name>
</gene>
<name>D5EKU5_CORAD</name>
<dbReference type="PANTHER" id="PTHR12526:SF630">
    <property type="entry name" value="GLYCOSYLTRANSFERASE"/>
    <property type="match status" value="1"/>
</dbReference>
<sequence length="397" mass="45105">MLGQDIIFFSGIEWYGQNRMPCHHLVERLSARHRVFYINNFGALRDLDRHDLGRCMDKVAGLFKGKKNPHVQVVPELENVHVWQPWVLPTPRVQGIQRLNAKLLERSLRKLYVEYDIQKPILWARLATPMVWEVVHRVDRSVLVYQSIDKFPEHPRIADSLRARYRVYERAFNEAADVVFCSARGLLEEKRPYNTNSHFVPNGVAEGFGEAPLVTIPEMESIDGPVVGFAGALGTATDIDWVTALAKAMPDVNFVFLGTVDRTESVVDLESLPNTHLMGLVPHAELVSWFQYFDIGLMPYRLNQYQHYTFPSKMAEYLMGGLPIVSTRLPELSHYRDVVAVADTVEGMAADIRAYLDSGARHDAALLERRRVVASGLTWEAQIKTIERELGAALKAK</sequence>
<evidence type="ECO:0008006" key="3">
    <source>
        <dbReference type="Google" id="ProtNLM"/>
    </source>
</evidence>
<dbReference type="AlphaFoldDB" id="D5EKU5"/>
<dbReference type="RefSeq" id="WP_013043724.1">
    <property type="nucleotide sequence ID" value="NC_014008.1"/>
</dbReference>
<dbReference type="KEGG" id="caa:Caka_1984"/>
<proteinExistence type="predicted"/>
<keyword evidence="2" id="KW-1185">Reference proteome</keyword>
<dbReference type="HOGENOM" id="CLU_041132_2_0_0"/>
<reference evidence="1 2" key="1">
    <citation type="journal article" date="2010" name="Stand. Genomic Sci.">
        <title>Complete genome sequence of Coraliomargarita akajimensis type strain (04OKA010-24).</title>
        <authorList>
            <person name="Mavromatis K."/>
            <person name="Abt B."/>
            <person name="Brambilla E."/>
            <person name="Lapidus A."/>
            <person name="Copeland A."/>
            <person name="Deshpande S."/>
            <person name="Nolan M."/>
            <person name="Lucas S."/>
            <person name="Tice H."/>
            <person name="Cheng J.F."/>
            <person name="Han C."/>
            <person name="Detter J.C."/>
            <person name="Woyke T."/>
            <person name="Goodwin L."/>
            <person name="Pitluck S."/>
            <person name="Held B."/>
            <person name="Brettin T."/>
            <person name="Tapia R."/>
            <person name="Ivanova N."/>
            <person name="Mikhailova N."/>
            <person name="Pati A."/>
            <person name="Liolios K."/>
            <person name="Chen A."/>
            <person name="Palaniappan K."/>
            <person name="Land M."/>
            <person name="Hauser L."/>
            <person name="Chang Y.J."/>
            <person name="Jeffries C.D."/>
            <person name="Rohde M."/>
            <person name="Goker M."/>
            <person name="Bristow J."/>
            <person name="Eisen J.A."/>
            <person name="Markowitz V."/>
            <person name="Hugenholtz P."/>
            <person name="Klenk H.P."/>
            <person name="Kyrpides N.C."/>
        </authorList>
    </citation>
    <scope>NUCLEOTIDE SEQUENCE [LARGE SCALE GENOMIC DNA]</scope>
    <source>
        <strain evidence="2">DSM 45221 / IAM 15411 / JCM 23193 / KCTC 12865</strain>
    </source>
</reference>
<organism evidence="1 2">
    <name type="scientific">Coraliomargarita akajimensis (strain DSM 45221 / IAM 15411 / JCM 23193 / KCTC 12865 / 04OKA010-24)</name>
    <dbReference type="NCBI Taxonomy" id="583355"/>
    <lineage>
        <taxon>Bacteria</taxon>
        <taxon>Pseudomonadati</taxon>
        <taxon>Verrucomicrobiota</taxon>
        <taxon>Opitutia</taxon>
        <taxon>Puniceicoccales</taxon>
        <taxon>Coraliomargaritaceae</taxon>
        <taxon>Coraliomargarita</taxon>
    </lineage>
</organism>
<dbReference type="Pfam" id="PF13692">
    <property type="entry name" value="Glyco_trans_1_4"/>
    <property type="match status" value="1"/>
</dbReference>
<accession>D5EKU5</accession>
<dbReference type="CAZy" id="GT4">
    <property type="family name" value="Glycosyltransferase Family 4"/>
</dbReference>
<dbReference type="SUPFAM" id="SSF53756">
    <property type="entry name" value="UDP-Glycosyltransferase/glycogen phosphorylase"/>
    <property type="match status" value="1"/>
</dbReference>
<dbReference type="OrthoDB" id="9816564at2"/>
<dbReference type="STRING" id="583355.Caka_1984"/>
<protein>
    <recommendedName>
        <fullName evidence="3">Glycosyl transferase group 1</fullName>
    </recommendedName>
</protein>
<evidence type="ECO:0000313" key="1">
    <source>
        <dbReference type="EMBL" id="ADE55002.1"/>
    </source>
</evidence>
<dbReference type="Gene3D" id="3.40.50.2000">
    <property type="entry name" value="Glycogen Phosphorylase B"/>
    <property type="match status" value="1"/>
</dbReference>
<dbReference type="EMBL" id="CP001998">
    <property type="protein sequence ID" value="ADE55002.1"/>
    <property type="molecule type" value="Genomic_DNA"/>
</dbReference>
<dbReference type="eggNOG" id="COG0438">
    <property type="taxonomic scope" value="Bacteria"/>
</dbReference>
<evidence type="ECO:0000313" key="2">
    <source>
        <dbReference type="Proteomes" id="UP000000925"/>
    </source>
</evidence>
<dbReference type="Proteomes" id="UP000000925">
    <property type="component" value="Chromosome"/>
</dbReference>